<name>A0A1V4A5L3_9ACTN</name>
<keyword evidence="1" id="KW-0732">Signal</keyword>
<dbReference type="PANTHER" id="PTHR21666">
    <property type="entry name" value="PEPTIDASE-RELATED"/>
    <property type="match status" value="1"/>
</dbReference>
<dbReference type="EMBL" id="MVFC01000018">
    <property type="protein sequence ID" value="OON76409.1"/>
    <property type="molecule type" value="Genomic_DNA"/>
</dbReference>
<comment type="caution">
    <text evidence="4">The sequence shown here is derived from an EMBL/GenBank/DDBJ whole genome shotgun (WGS) entry which is preliminary data.</text>
</comment>
<reference evidence="4 5" key="1">
    <citation type="submission" date="2017-02" db="EMBL/GenBank/DDBJ databases">
        <title>Draft Genome Sequence of Streptomyces tsukubaensis F601, a Producer of the immunosuppressant tacrolimus FK506.</title>
        <authorList>
            <person name="Zong G."/>
            <person name="Zhong C."/>
            <person name="Fu J."/>
            <person name="Qin R."/>
            <person name="Cao G."/>
        </authorList>
    </citation>
    <scope>NUCLEOTIDE SEQUENCE [LARGE SCALE GENOMIC DNA]</scope>
    <source>
        <strain evidence="4 5">F601</strain>
    </source>
</reference>
<feature type="compositionally biased region" description="Low complexity" evidence="2">
    <location>
        <begin position="210"/>
        <end position="225"/>
    </location>
</feature>
<dbReference type="AlphaFoldDB" id="A0A1V4A5L3"/>
<evidence type="ECO:0000313" key="5">
    <source>
        <dbReference type="Proteomes" id="UP000190539"/>
    </source>
</evidence>
<keyword evidence="5" id="KW-1185">Reference proteome</keyword>
<dbReference type="STRING" id="83656.B1H18_20945"/>
<evidence type="ECO:0000256" key="2">
    <source>
        <dbReference type="SAM" id="MobiDB-lite"/>
    </source>
</evidence>
<dbReference type="Proteomes" id="UP000190539">
    <property type="component" value="Unassembled WGS sequence"/>
</dbReference>
<dbReference type="InterPro" id="IPR011055">
    <property type="entry name" value="Dup_hybrid_motif"/>
</dbReference>
<feature type="region of interest" description="Disordered" evidence="2">
    <location>
        <begin position="188"/>
        <end position="264"/>
    </location>
</feature>
<dbReference type="InterPro" id="IPR050570">
    <property type="entry name" value="Cell_wall_metabolism_enzyme"/>
</dbReference>
<evidence type="ECO:0000259" key="3">
    <source>
        <dbReference type="Pfam" id="PF01551"/>
    </source>
</evidence>
<dbReference type="PANTHER" id="PTHR21666:SF289">
    <property type="entry name" value="L-ALA--D-GLU ENDOPEPTIDASE"/>
    <property type="match status" value="1"/>
</dbReference>
<evidence type="ECO:0000256" key="1">
    <source>
        <dbReference type="ARBA" id="ARBA00022729"/>
    </source>
</evidence>
<dbReference type="Gene3D" id="2.70.70.10">
    <property type="entry name" value="Glucose Permease (Domain IIA)"/>
    <property type="match status" value="1"/>
</dbReference>
<organism evidence="4 5">
    <name type="scientific">Streptomyces tsukubensis</name>
    <dbReference type="NCBI Taxonomy" id="83656"/>
    <lineage>
        <taxon>Bacteria</taxon>
        <taxon>Bacillati</taxon>
        <taxon>Actinomycetota</taxon>
        <taxon>Actinomycetes</taxon>
        <taxon>Kitasatosporales</taxon>
        <taxon>Streptomycetaceae</taxon>
        <taxon>Streptomyces</taxon>
    </lineage>
</organism>
<dbReference type="RefSeq" id="WP_370623006.1">
    <property type="nucleotide sequence ID" value="NZ_CP045178.1"/>
</dbReference>
<protein>
    <recommendedName>
        <fullName evidence="3">M23ase beta-sheet core domain-containing protein</fullName>
    </recommendedName>
</protein>
<feature type="domain" description="M23ase beta-sheet core" evidence="3">
    <location>
        <begin position="15"/>
        <end position="112"/>
    </location>
</feature>
<gene>
    <name evidence="4" type="ORF">B1H18_20945</name>
</gene>
<sequence length="264" mass="27205">MLQDWDPPASTYGPGHRGVDLGAAIGSVVRAAAGGRVAFAGQVGGRGVVTIELRGTGSPPLRTTYEPVAPTVKKGDVVRAGQQVGVVGSGPFHCAAPCLHWGLLRGELYLDPLSLLPRSMLYGGAIRLLPVTGVPYLGGPSPGTGLLLTSVPLAERADSTEVTAAVSGEEHCSAFLLTMAGTAHGAFLRRGSTPARRRAGFRAPRRERTTPGTATRARGAPTARGKQPNHVDLVKGAPPEIGRVLDSHRAPPSTDRTPSTGAPS</sequence>
<dbReference type="SUPFAM" id="SSF51261">
    <property type="entry name" value="Duplicated hybrid motif"/>
    <property type="match status" value="1"/>
</dbReference>
<accession>A0A1V4A5L3</accession>
<dbReference type="GO" id="GO:0004222">
    <property type="term" value="F:metalloendopeptidase activity"/>
    <property type="evidence" value="ECO:0007669"/>
    <property type="project" value="TreeGrafter"/>
</dbReference>
<dbReference type="CDD" id="cd12797">
    <property type="entry name" value="M23_peptidase"/>
    <property type="match status" value="1"/>
</dbReference>
<dbReference type="InterPro" id="IPR016047">
    <property type="entry name" value="M23ase_b-sheet_dom"/>
</dbReference>
<proteinExistence type="predicted"/>
<dbReference type="Pfam" id="PF01551">
    <property type="entry name" value="Peptidase_M23"/>
    <property type="match status" value="1"/>
</dbReference>
<feature type="compositionally biased region" description="Polar residues" evidence="2">
    <location>
        <begin position="254"/>
        <end position="264"/>
    </location>
</feature>
<evidence type="ECO:0000313" key="4">
    <source>
        <dbReference type="EMBL" id="OON76409.1"/>
    </source>
</evidence>